<keyword evidence="15" id="KW-0675">Receptor</keyword>
<dbReference type="PANTHER" id="PTHR45631">
    <property type="entry name" value="OS07G0107800 PROTEIN-RELATED"/>
    <property type="match status" value="1"/>
</dbReference>
<dbReference type="CDD" id="cd12087">
    <property type="entry name" value="TM_EGFR-like"/>
    <property type="match status" value="1"/>
</dbReference>
<evidence type="ECO:0000256" key="11">
    <source>
        <dbReference type="ARBA" id="ARBA00022777"/>
    </source>
</evidence>
<feature type="compositionally biased region" description="Polar residues" evidence="19">
    <location>
        <begin position="866"/>
        <end position="880"/>
    </location>
</feature>
<evidence type="ECO:0000313" key="24">
    <source>
        <dbReference type="Proteomes" id="UP001642260"/>
    </source>
</evidence>
<dbReference type="Gene3D" id="3.30.200.20">
    <property type="entry name" value="Phosphorylase Kinase, domain 1"/>
    <property type="match status" value="1"/>
</dbReference>
<evidence type="ECO:0000256" key="14">
    <source>
        <dbReference type="ARBA" id="ARBA00023136"/>
    </source>
</evidence>
<dbReference type="SUPFAM" id="SSF52058">
    <property type="entry name" value="L domain-like"/>
    <property type="match status" value="1"/>
</dbReference>
<dbReference type="PROSITE" id="PS50011">
    <property type="entry name" value="PROTEIN_KINASE_DOM"/>
    <property type="match status" value="1"/>
</dbReference>
<dbReference type="FunFam" id="1.10.510.10:FF:000146">
    <property type="entry name" value="LRR receptor-like serine/threonine-protein kinase IOS1"/>
    <property type="match status" value="1"/>
</dbReference>
<keyword evidence="3" id="KW-0723">Serine/threonine-protein kinase</keyword>
<evidence type="ECO:0000256" key="15">
    <source>
        <dbReference type="ARBA" id="ARBA00023170"/>
    </source>
</evidence>
<evidence type="ECO:0000256" key="19">
    <source>
        <dbReference type="SAM" id="MobiDB-lite"/>
    </source>
</evidence>
<evidence type="ECO:0000256" key="4">
    <source>
        <dbReference type="ARBA" id="ARBA00022553"/>
    </source>
</evidence>
<keyword evidence="8 21" id="KW-0732">Signal</keyword>
<comment type="caution">
    <text evidence="23">The sequence shown here is derived from an EMBL/GenBank/DDBJ whole genome shotgun (WGS) entry which is preliminary data.</text>
</comment>
<keyword evidence="4" id="KW-0597">Phosphoprotein</keyword>
<dbReference type="InterPro" id="IPR032675">
    <property type="entry name" value="LRR_dom_sf"/>
</dbReference>
<reference evidence="23 24" key="1">
    <citation type="submission" date="2022-03" db="EMBL/GenBank/DDBJ databases">
        <authorList>
            <person name="Macdonald S."/>
            <person name="Ahmed S."/>
            <person name="Newling K."/>
        </authorList>
    </citation>
    <scope>NUCLEOTIDE SEQUENCE [LARGE SCALE GENOMIC DNA]</scope>
</reference>
<dbReference type="GO" id="GO:0005524">
    <property type="term" value="F:ATP binding"/>
    <property type="evidence" value="ECO:0007669"/>
    <property type="project" value="UniProtKB-UniRule"/>
</dbReference>
<keyword evidence="12 18" id="KW-0067">ATP-binding</keyword>
<feature type="region of interest" description="Disordered" evidence="19">
    <location>
        <begin position="866"/>
        <end position="887"/>
    </location>
</feature>
<dbReference type="InterPro" id="IPR000719">
    <property type="entry name" value="Prot_kinase_dom"/>
</dbReference>
<name>A0ABC8KJG8_ERUVS</name>
<dbReference type="GO" id="GO:0004674">
    <property type="term" value="F:protein serine/threonine kinase activity"/>
    <property type="evidence" value="ECO:0007669"/>
    <property type="project" value="UniProtKB-KW"/>
</dbReference>
<comment type="subcellular location">
    <subcellularLocation>
        <location evidence="1">Membrane</location>
        <topology evidence="1">Single-pass membrane protein</topology>
    </subcellularLocation>
</comment>
<keyword evidence="24" id="KW-1185">Reference proteome</keyword>
<dbReference type="CDD" id="cd14066">
    <property type="entry name" value="STKc_IRAK"/>
    <property type="match status" value="1"/>
</dbReference>
<keyword evidence="13 20" id="KW-1133">Transmembrane helix</keyword>
<dbReference type="FunFam" id="3.30.200.20:FF:000394">
    <property type="entry name" value="Leucine-rich repeat receptor-like protein kinase"/>
    <property type="match status" value="1"/>
</dbReference>
<feature type="chain" id="PRO_5044743831" description="non-specific serine/threonine protein kinase" evidence="21">
    <location>
        <begin position="25"/>
        <end position="887"/>
    </location>
</feature>
<dbReference type="EMBL" id="CAKOAT010235154">
    <property type="protein sequence ID" value="CAH8357639.1"/>
    <property type="molecule type" value="Genomic_DNA"/>
</dbReference>
<accession>A0ABC8KJG8</accession>
<evidence type="ECO:0000256" key="12">
    <source>
        <dbReference type="ARBA" id="ARBA00022840"/>
    </source>
</evidence>
<protein>
    <recommendedName>
        <fullName evidence="2">non-specific serine/threonine protein kinase</fullName>
        <ecNumber evidence="2">2.7.11.1</ecNumber>
    </recommendedName>
</protein>
<gene>
    <name evidence="23" type="ORF">ERUC_LOCUS23394</name>
</gene>
<dbReference type="FunFam" id="3.80.10.10:FF:000129">
    <property type="entry name" value="Leucine-rich repeat receptor-like kinase"/>
    <property type="match status" value="1"/>
</dbReference>
<feature type="transmembrane region" description="Helical" evidence="20">
    <location>
        <begin position="508"/>
        <end position="532"/>
    </location>
</feature>
<evidence type="ECO:0000256" key="18">
    <source>
        <dbReference type="PROSITE-ProRule" id="PRU10141"/>
    </source>
</evidence>
<dbReference type="AlphaFoldDB" id="A0ABC8KJG8"/>
<proteinExistence type="predicted"/>
<dbReference type="Proteomes" id="UP001642260">
    <property type="component" value="Unassembled WGS sequence"/>
</dbReference>
<dbReference type="PROSITE" id="PS00108">
    <property type="entry name" value="PROTEIN_KINASE_ST"/>
    <property type="match status" value="1"/>
</dbReference>
<evidence type="ECO:0000256" key="16">
    <source>
        <dbReference type="ARBA" id="ARBA00047899"/>
    </source>
</evidence>
<keyword evidence="10 18" id="KW-0547">Nucleotide-binding</keyword>
<evidence type="ECO:0000256" key="1">
    <source>
        <dbReference type="ARBA" id="ARBA00004167"/>
    </source>
</evidence>
<dbReference type="PANTHER" id="PTHR45631:SF82">
    <property type="entry name" value="PROTEIN KINASE DOMAIN-CONTAINING PROTEIN"/>
    <property type="match status" value="1"/>
</dbReference>
<keyword evidence="5" id="KW-0433">Leucine-rich repeat</keyword>
<sequence length="887" mass="99926">MKFLHCWFLPFLIIAFDILELVQAQDQTGFISLDCGLVPKETNYVEKSTNISYRSDFNYIETGVPNKINEAYMTMFQQQTWSLRSFPEGQRNCYNFNLTANRKYLIRGTFIYGNYDGLNQLPIFDLYIGPNKWTTVTTQGVTNGSIHEMIHVITHNRLQVCLVKTGDTTPFISSLELRPLNNQTYVTQSGSLVMVSRVFFSPTPTFVRYDEDIHDRTWVPYIDKNYSLLTTGVSVDTSNLYNVPQVVARTAAIPENESQPLTIDWTLEEATAQSYIYMHFAEIKNLKANETREFNITYNGGQNWFNHFRPPNFSITTIFNPGAVTSPDGKFNFTFTKTGNSTLPPLINALEIYRVLDLAVLETDQDEVLAMMNIKATYELRKRPSWQGDPCVPESYRWEGLDCSYPNSEPPRITSLNLTGSNLTGTITSDISKLTQLEELDLSNNGLSGEIPAFLGDMKMLTLINLRGNPEVNDSVIPESLQQMIDRKTLTLLLDNPTTKGKRKHVPVAAIAASVTGGFALIAIGAIIFFVLTRKKQKAPEASEPVSVTTGTVSTGTRSSNPSIITKERRFTYSDVLKMTNNFARVLGKGGFGTVYYGNLDDTEVAVKMLSHSSAQGYKEFKAEVELLLRVHHRHLVGLVGYCDDGDKLALIYEYMSNGDLRENMLGKRSDNVLSWENRMQIVVEAAQGLEYLHNGCRPPMVHRDVKTTNILLNERFQAKLADFGLSRSFPIDGESHVMTVVAGTPGYLDPEYYRTNWLSEKSDVYSFGVVLLEIVTNQPVIDKNRVKPHISDWVGFKLTNGDIRSIIDPKLMDDYDSNGVWKVIELALACVNPSSNRRPTMPHVVMELNECLAFEVERKHGSQEMYTKNSTEFSPSAASDFSPIAR</sequence>
<keyword evidence="14 20" id="KW-0472">Membrane</keyword>
<dbReference type="InterPro" id="IPR017441">
    <property type="entry name" value="Protein_kinase_ATP_BS"/>
</dbReference>
<feature type="domain" description="Protein kinase" evidence="22">
    <location>
        <begin position="581"/>
        <end position="853"/>
    </location>
</feature>
<evidence type="ECO:0000256" key="10">
    <source>
        <dbReference type="ARBA" id="ARBA00022741"/>
    </source>
</evidence>
<evidence type="ECO:0000256" key="17">
    <source>
        <dbReference type="ARBA" id="ARBA00048679"/>
    </source>
</evidence>
<evidence type="ECO:0000256" key="13">
    <source>
        <dbReference type="ARBA" id="ARBA00022989"/>
    </source>
</evidence>
<evidence type="ECO:0000259" key="22">
    <source>
        <dbReference type="PROSITE" id="PS50011"/>
    </source>
</evidence>
<evidence type="ECO:0000256" key="5">
    <source>
        <dbReference type="ARBA" id="ARBA00022614"/>
    </source>
</evidence>
<evidence type="ECO:0000256" key="21">
    <source>
        <dbReference type="SAM" id="SignalP"/>
    </source>
</evidence>
<dbReference type="Gene3D" id="1.10.510.10">
    <property type="entry name" value="Transferase(Phosphotransferase) domain 1"/>
    <property type="match status" value="1"/>
</dbReference>
<evidence type="ECO:0000256" key="8">
    <source>
        <dbReference type="ARBA" id="ARBA00022729"/>
    </source>
</evidence>
<evidence type="ECO:0000313" key="23">
    <source>
        <dbReference type="EMBL" id="CAH8357639.1"/>
    </source>
</evidence>
<evidence type="ECO:0000256" key="2">
    <source>
        <dbReference type="ARBA" id="ARBA00012513"/>
    </source>
</evidence>
<dbReference type="InterPro" id="IPR008271">
    <property type="entry name" value="Ser/Thr_kinase_AS"/>
</dbReference>
<feature type="signal peptide" evidence="21">
    <location>
        <begin position="1"/>
        <end position="24"/>
    </location>
</feature>
<dbReference type="InterPro" id="IPR001611">
    <property type="entry name" value="Leu-rich_rpt"/>
</dbReference>
<dbReference type="InterPro" id="IPR001245">
    <property type="entry name" value="Ser-Thr/Tyr_kinase_cat_dom"/>
</dbReference>
<evidence type="ECO:0000256" key="7">
    <source>
        <dbReference type="ARBA" id="ARBA00022692"/>
    </source>
</evidence>
<dbReference type="SMART" id="SM00220">
    <property type="entry name" value="S_TKc"/>
    <property type="match status" value="1"/>
</dbReference>
<organism evidence="23 24">
    <name type="scientific">Eruca vesicaria subsp. sativa</name>
    <name type="common">Garden rocket</name>
    <name type="synonym">Eruca sativa</name>
    <dbReference type="NCBI Taxonomy" id="29727"/>
    <lineage>
        <taxon>Eukaryota</taxon>
        <taxon>Viridiplantae</taxon>
        <taxon>Streptophyta</taxon>
        <taxon>Embryophyta</taxon>
        <taxon>Tracheophyta</taxon>
        <taxon>Spermatophyta</taxon>
        <taxon>Magnoliopsida</taxon>
        <taxon>eudicotyledons</taxon>
        <taxon>Gunneridae</taxon>
        <taxon>Pentapetalae</taxon>
        <taxon>rosids</taxon>
        <taxon>malvids</taxon>
        <taxon>Brassicales</taxon>
        <taxon>Brassicaceae</taxon>
        <taxon>Brassiceae</taxon>
        <taxon>Eruca</taxon>
    </lineage>
</organism>
<feature type="binding site" evidence="18">
    <location>
        <position position="608"/>
    </location>
    <ligand>
        <name>ATP</name>
        <dbReference type="ChEBI" id="CHEBI:30616"/>
    </ligand>
</feature>
<dbReference type="EC" id="2.7.11.1" evidence="2"/>
<dbReference type="Pfam" id="PF12819">
    <property type="entry name" value="Malectin_like"/>
    <property type="match status" value="1"/>
</dbReference>
<comment type="catalytic activity">
    <reaction evidence="17">
        <text>L-seryl-[protein] + ATP = O-phospho-L-seryl-[protein] + ADP + H(+)</text>
        <dbReference type="Rhea" id="RHEA:17989"/>
        <dbReference type="Rhea" id="RHEA-COMP:9863"/>
        <dbReference type="Rhea" id="RHEA-COMP:11604"/>
        <dbReference type="ChEBI" id="CHEBI:15378"/>
        <dbReference type="ChEBI" id="CHEBI:29999"/>
        <dbReference type="ChEBI" id="CHEBI:30616"/>
        <dbReference type="ChEBI" id="CHEBI:83421"/>
        <dbReference type="ChEBI" id="CHEBI:456216"/>
        <dbReference type="EC" id="2.7.11.1"/>
    </reaction>
</comment>
<keyword evidence="11" id="KW-0418">Kinase</keyword>
<dbReference type="SUPFAM" id="SSF56112">
    <property type="entry name" value="Protein kinase-like (PK-like)"/>
    <property type="match status" value="1"/>
</dbReference>
<comment type="catalytic activity">
    <reaction evidence="16">
        <text>L-threonyl-[protein] + ATP = O-phospho-L-threonyl-[protein] + ADP + H(+)</text>
        <dbReference type="Rhea" id="RHEA:46608"/>
        <dbReference type="Rhea" id="RHEA-COMP:11060"/>
        <dbReference type="Rhea" id="RHEA-COMP:11605"/>
        <dbReference type="ChEBI" id="CHEBI:15378"/>
        <dbReference type="ChEBI" id="CHEBI:30013"/>
        <dbReference type="ChEBI" id="CHEBI:30616"/>
        <dbReference type="ChEBI" id="CHEBI:61977"/>
        <dbReference type="ChEBI" id="CHEBI:456216"/>
        <dbReference type="EC" id="2.7.11.1"/>
    </reaction>
</comment>
<dbReference type="Gene3D" id="3.80.10.10">
    <property type="entry name" value="Ribonuclease Inhibitor"/>
    <property type="match status" value="1"/>
</dbReference>
<evidence type="ECO:0000256" key="3">
    <source>
        <dbReference type="ARBA" id="ARBA00022527"/>
    </source>
</evidence>
<keyword evidence="6" id="KW-0808">Transferase</keyword>
<dbReference type="InterPro" id="IPR011009">
    <property type="entry name" value="Kinase-like_dom_sf"/>
</dbReference>
<evidence type="ECO:0000256" key="9">
    <source>
        <dbReference type="ARBA" id="ARBA00022737"/>
    </source>
</evidence>
<keyword evidence="9" id="KW-0677">Repeat</keyword>
<dbReference type="Pfam" id="PF07714">
    <property type="entry name" value="PK_Tyr_Ser-Thr"/>
    <property type="match status" value="1"/>
</dbReference>
<dbReference type="PROSITE" id="PS00107">
    <property type="entry name" value="PROTEIN_KINASE_ATP"/>
    <property type="match status" value="1"/>
</dbReference>
<evidence type="ECO:0000256" key="6">
    <source>
        <dbReference type="ARBA" id="ARBA00022679"/>
    </source>
</evidence>
<evidence type="ECO:0000256" key="20">
    <source>
        <dbReference type="SAM" id="Phobius"/>
    </source>
</evidence>
<dbReference type="InterPro" id="IPR024788">
    <property type="entry name" value="Malectin-like_Carb-bd_dom"/>
</dbReference>
<dbReference type="GO" id="GO:0016020">
    <property type="term" value="C:membrane"/>
    <property type="evidence" value="ECO:0007669"/>
    <property type="project" value="UniProtKB-SubCell"/>
</dbReference>
<keyword evidence="7 20" id="KW-0812">Transmembrane</keyword>
<dbReference type="Pfam" id="PF00560">
    <property type="entry name" value="LRR_1"/>
    <property type="match status" value="1"/>
</dbReference>